<name>A0A1H6NDG7_9RHOB</name>
<dbReference type="InterPro" id="IPR036291">
    <property type="entry name" value="NAD(P)-bd_dom_sf"/>
</dbReference>
<evidence type="ECO:0000313" key="2">
    <source>
        <dbReference type="EMBL" id="SEI13209.1"/>
    </source>
</evidence>
<proteinExistence type="inferred from homology"/>
<dbReference type="InterPro" id="IPR050259">
    <property type="entry name" value="SDR"/>
</dbReference>
<organism evidence="2 3">
    <name type="scientific">Paracoccus alkenifer</name>
    <dbReference type="NCBI Taxonomy" id="65735"/>
    <lineage>
        <taxon>Bacteria</taxon>
        <taxon>Pseudomonadati</taxon>
        <taxon>Pseudomonadota</taxon>
        <taxon>Alphaproteobacteria</taxon>
        <taxon>Rhodobacterales</taxon>
        <taxon>Paracoccaceae</taxon>
        <taxon>Paracoccus</taxon>
    </lineage>
</organism>
<dbReference type="SUPFAM" id="SSF51735">
    <property type="entry name" value="NAD(P)-binding Rossmann-fold domains"/>
    <property type="match status" value="1"/>
</dbReference>
<dbReference type="RefSeq" id="WP_090849194.1">
    <property type="nucleotide sequence ID" value="NZ_FNXG01000013.1"/>
</dbReference>
<dbReference type="InterPro" id="IPR002347">
    <property type="entry name" value="SDR_fam"/>
</dbReference>
<accession>A0A1H6NDG7</accession>
<dbReference type="Gene3D" id="3.40.50.720">
    <property type="entry name" value="NAD(P)-binding Rossmann-like Domain"/>
    <property type="match status" value="1"/>
</dbReference>
<evidence type="ECO:0000313" key="3">
    <source>
        <dbReference type="Proteomes" id="UP000199125"/>
    </source>
</evidence>
<dbReference type="AlphaFoldDB" id="A0A1H6NDG7"/>
<dbReference type="OrthoDB" id="286404at2"/>
<dbReference type="Pfam" id="PF00106">
    <property type="entry name" value="adh_short"/>
    <property type="match status" value="1"/>
</dbReference>
<gene>
    <name evidence="2" type="ORF">SAMN04488075_0064</name>
</gene>
<reference evidence="3" key="1">
    <citation type="submission" date="2016-10" db="EMBL/GenBank/DDBJ databases">
        <authorList>
            <person name="Varghese N."/>
            <person name="Submissions S."/>
        </authorList>
    </citation>
    <scope>NUCLEOTIDE SEQUENCE [LARGE SCALE GENOMIC DNA]</scope>
    <source>
        <strain evidence="3">DSM 11593</strain>
    </source>
</reference>
<dbReference type="PRINTS" id="PR00081">
    <property type="entry name" value="GDHRDH"/>
</dbReference>
<keyword evidence="3" id="KW-1185">Reference proteome</keyword>
<protein>
    <submittedName>
        <fullName evidence="2">NAD(P)-dependent dehydrogenase, short-chain alcohol dehydrogenase family</fullName>
    </submittedName>
</protein>
<dbReference type="PANTHER" id="PTHR42879:SF2">
    <property type="entry name" value="3-OXOACYL-[ACYL-CARRIER-PROTEIN] REDUCTASE FABG"/>
    <property type="match status" value="1"/>
</dbReference>
<sequence length="265" mass="27353">MTEAITRTPIPFEMASAVITGGTSGVGLETACQLAEAGVPRIAIVGRNAERGQAARDSILARKPGVHIVFLQGDCNEADQAIAACEAARAAFGSVDILVNSTVGPYGPTLLHKIPVEQLQDIVLKQMMAPLLTSRIVLPWMSEKGGGAIINIASDAGKLTTPGESVIGAAMAGIIMFSRTMAIEAKRHGIRVNIVTPSIIEGTATYQQVMAAEFSSKLFGKAIKMAQLGVVTPADMAALIVFLASPQAAKITGQAISCNGGISAA</sequence>
<dbReference type="Proteomes" id="UP000199125">
    <property type="component" value="Unassembled WGS sequence"/>
</dbReference>
<dbReference type="PANTHER" id="PTHR42879">
    <property type="entry name" value="3-OXOACYL-(ACYL-CARRIER-PROTEIN) REDUCTASE"/>
    <property type="match status" value="1"/>
</dbReference>
<evidence type="ECO:0000256" key="1">
    <source>
        <dbReference type="ARBA" id="ARBA00006484"/>
    </source>
</evidence>
<dbReference type="CDD" id="cd05233">
    <property type="entry name" value="SDR_c"/>
    <property type="match status" value="1"/>
</dbReference>
<dbReference type="STRING" id="65735.SAMN04488075_0064"/>
<dbReference type="EMBL" id="FNXG01000013">
    <property type="protein sequence ID" value="SEI13209.1"/>
    <property type="molecule type" value="Genomic_DNA"/>
</dbReference>
<comment type="similarity">
    <text evidence="1">Belongs to the short-chain dehydrogenases/reductases (SDR) family.</text>
</comment>